<dbReference type="RefSeq" id="WP_206656103.1">
    <property type="nucleotide sequence ID" value="NZ_CP071182.1"/>
</dbReference>
<dbReference type="Proteomes" id="UP000663505">
    <property type="component" value="Chromosome"/>
</dbReference>
<evidence type="ECO:0000313" key="4">
    <source>
        <dbReference type="Proteomes" id="UP000663505"/>
    </source>
</evidence>
<protein>
    <recommendedName>
        <fullName evidence="5">Lipoprotein</fullName>
    </recommendedName>
</protein>
<proteinExistence type="predicted"/>
<feature type="region of interest" description="Disordered" evidence="1">
    <location>
        <begin position="54"/>
        <end position="90"/>
    </location>
</feature>
<dbReference type="KEGG" id="afx:JZ786_20220"/>
<feature type="compositionally biased region" description="Low complexity" evidence="1">
    <location>
        <begin position="63"/>
        <end position="77"/>
    </location>
</feature>
<organism evidence="3 4">
    <name type="scientific">Alicyclobacillus mengziensis</name>
    <dbReference type="NCBI Taxonomy" id="2931921"/>
    <lineage>
        <taxon>Bacteria</taxon>
        <taxon>Bacillati</taxon>
        <taxon>Bacillota</taxon>
        <taxon>Bacilli</taxon>
        <taxon>Bacillales</taxon>
        <taxon>Alicyclobacillaceae</taxon>
        <taxon>Alicyclobacillus</taxon>
    </lineage>
</organism>
<name>A0A9X7VXY4_9BACL</name>
<reference evidence="3 4" key="1">
    <citation type="submission" date="2021-02" db="EMBL/GenBank/DDBJ databases">
        <title>Alicyclobacillus curvatus sp. nov. and Alicyclobacillus mengziensis sp. nov., two acidophilic bacteria isolated from acid mine drainage.</title>
        <authorList>
            <person name="Huang Y."/>
        </authorList>
    </citation>
    <scope>NUCLEOTIDE SEQUENCE [LARGE SCALE GENOMIC DNA]</scope>
    <source>
        <strain evidence="3 4">S30H14</strain>
    </source>
</reference>
<feature type="signal peptide" evidence="2">
    <location>
        <begin position="1"/>
        <end position="21"/>
    </location>
</feature>
<dbReference type="AlphaFoldDB" id="A0A9X7VXY4"/>
<dbReference type="EMBL" id="CP071182">
    <property type="protein sequence ID" value="QSO46739.1"/>
    <property type="molecule type" value="Genomic_DNA"/>
</dbReference>
<keyword evidence="2" id="KW-0732">Signal</keyword>
<evidence type="ECO:0000256" key="2">
    <source>
        <dbReference type="SAM" id="SignalP"/>
    </source>
</evidence>
<dbReference type="PROSITE" id="PS51257">
    <property type="entry name" value="PROKAR_LIPOPROTEIN"/>
    <property type="match status" value="1"/>
</dbReference>
<evidence type="ECO:0008006" key="5">
    <source>
        <dbReference type="Google" id="ProtNLM"/>
    </source>
</evidence>
<feature type="chain" id="PRO_5040863084" description="Lipoprotein" evidence="2">
    <location>
        <begin position="22"/>
        <end position="291"/>
    </location>
</feature>
<accession>A0A9X7VXY4</accession>
<feature type="compositionally biased region" description="Polar residues" evidence="1">
    <location>
        <begin position="78"/>
        <end position="87"/>
    </location>
</feature>
<evidence type="ECO:0000313" key="3">
    <source>
        <dbReference type="EMBL" id="QSO46739.1"/>
    </source>
</evidence>
<evidence type="ECO:0000256" key="1">
    <source>
        <dbReference type="SAM" id="MobiDB-lite"/>
    </source>
</evidence>
<keyword evidence="4" id="KW-1185">Reference proteome</keyword>
<gene>
    <name evidence="3" type="ORF">JZ786_20220</name>
</gene>
<sequence>MKRYKQLAATGVVLSIVGVLAGCATGGGTSTGLGSKTNNMNDTVSNMTVNKTSANNTVVPIPSNNTALSTNTSNTASGDKSPSTISTMPKHPYWTELTSEKPTIKTGYGTVSFSQLGITKNDISVFITSSGVKDTLYKLSDTGFKQVDGWQMQGSYLALRFGLPYSANPTTGDYSYKDVVIDLKTQQVVLTTGSAVQSVDYLDSPYFINTAMQVEQNGNQSWFCNITNLDAHKKITYEFPDYGLGIESHGVLYYPVSNGTKQQIVSMALPKTGWQSMKDKWNPIQLPSNGQ</sequence>